<evidence type="ECO:0000313" key="2">
    <source>
        <dbReference type="EMBL" id="NGN65946.1"/>
    </source>
</evidence>
<reference evidence="2 3" key="1">
    <citation type="submission" date="2020-02" db="EMBL/GenBank/DDBJ databases">
        <title>Whole-genome analyses of novel actinobacteria.</title>
        <authorList>
            <person name="Sahin N."/>
        </authorList>
    </citation>
    <scope>NUCLEOTIDE SEQUENCE [LARGE SCALE GENOMIC DNA]</scope>
    <source>
        <strain evidence="2 3">A7024</strain>
    </source>
</reference>
<dbReference type="Proteomes" id="UP000481583">
    <property type="component" value="Unassembled WGS sequence"/>
</dbReference>
<proteinExistence type="predicted"/>
<dbReference type="AlphaFoldDB" id="A0A6G4U2L0"/>
<name>A0A6G4U2L0_9ACTN</name>
<gene>
    <name evidence="2" type="ORF">G5C51_18850</name>
</gene>
<sequence length="97" mass="10688">MPAYALFDNVEVTDAEALAAYAAGVAEVVDRYGGRYLSVGGKVDTVEGEPIVGYPVLIEFPDLATAHRWYDSPDYRDWKKLRHSASRANAVFFGTDD</sequence>
<keyword evidence="3" id="KW-1185">Reference proteome</keyword>
<protein>
    <submittedName>
        <fullName evidence="2">DUF1330 domain-containing protein</fullName>
    </submittedName>
</protein>
<dbReference type="InterPro" id="IPR010753">
    <property type="entry name" value="DUF1330"/>
</dbReference>
<accession>A0A6G4U2L0</accession>
<dbReference type="RefSeq" id="WP_165238856.1">
    <property type="nucleotide sequence ID" value="NZ_JAAKZV010000078.1"/>
</dbReference>
<dbReference type="PANTHER" id="PTHR41521">
    <property type="match status" value="1"/>
</dbReference>
<feature type="domain" description="DUF1330" evidence="1">
    <location>
        <begin position="3"/>
        <end position="92"/>
    </location>
</feature>
<dbReference type="Pfam" id="PF07045">
    <property type="entry name" value="DUF1330"/>
    <property type="match status" value="1"/>
</dbReference>
<dbReference type="InterPro" id="IPR011008">
    <property type="entry name" value="Dimeric_a/b-barrel"/>
</dbReference>
<dbReference type="PANTHER" id="PTHR41521:SF4">
    <property type="entry name" value="BLR0684 PROTEIN"/>
    <property type="match status" value="1"/>
</dbReference>
<dbReference type="SUPFAM" id="SSF54909">
    <property type="entry name" value="Dimeric alpha+beta barrel"/>
    <property type="match status" value="1"/>
</dbReference>
<evidence type="ECO:0000313" key="3">
    <source>
        <dbReference type="Proteomes" id="UP000481583"/>
    </source>
</evidence>
<evidence type="ECO:0000259" key="1">
    <source>
        <dbReference type="Pfam" id="PF07045"/>
    </source>
</evidence>
<dbReference type="Gene3D" id="3.30.70.100">
    <property type="match status" value="1"/>
</dbReference>
<comment type="caution">
    <text evidence="2">The sequence shown here is derived from an EMBL/GenBank/DDBJ whole genome shotgun (WGS) entry which is preliminary data.</text>
</comment>
<dbReference type="EMBL" id="JAAKZV010000078">
    <property type="protein sequence ID" value="NGN65946.1"/>
    <property type="molecule type" value="Genomic_DNA"/>
</dbReference>
<organism evidence="2 3">
    <name type="scientific">Streptomyces coryli</name>
    <dbReference type="NCBI Taxonomy" id="1128680"/>
    <lineage>
        <taxon>Bacteria</taxon>
        <taxon>Bacillati</taxon>
        <taxon>Actinomycetota</taxon>
        <taxon>Actinomycetes</taxon>
        <taxon>Kitasatosporales</taxon>
        <taxon>Streptomycetaceae</taxon>
        <taxon>Streptomyces</taxon>
    </lineage>
</organism>